<dbReference type="PANTHER" id="PTHR30035">
    <property type="entry name" value="LIPOPROTEIN VACJ-RELATED"/>
    <property type="match status" value="1"/>
</dbReference>
<dbReference type="PRINTS" id="PR01805">
    <property type="entry name" value="VACJLIPOPROT"/>
</dbReference>
<comment type="caution">
    <text evidence="3">The sequence shown here is derived from an EMBL/GenBank/DDBJ whole genome shotgun (WGS) entry which is preliminary data.</text>
</comment>
<gene>
    <name evidence="3" type="ORF">EVA93_04500</name>
</gene>
<dbReference type="InterPro" id="IPR007428">
    <property type="entry name" value="MlaA"/>
</dbReference>
<dbReference type="EMBL" id="SHBF01000034">
    <property type="protein sequence ID" value="RZO26055.1"/>
    <property type="molecule type" value="Genomic_DNA"/>
</dbReference>
<dbReference type="GO" id="GO:0016020">
    <property type="term" value="C:membrane"/>
    <property type="evidence" value="ECO:0007669"/>
    <property type="project" value="InterPro"/>
</dbReference>
<keyword evidence="3" id="KW-0449">Lipoprotein</keyword>
<comment type="similarity">
    <text evidence="1">Belongs to the MlaA family.</text>
</comment>
<name>A0A520MXV3_9GAMM</name>
<protein>
    <submittedName>
        <fullName evidence="3">VacJ family lipoprotein</fullName>
    </submittedName>
</protein>
<evidence type="ECO:0000256" key="2">
    <source>
        <dbReference type="ARBA" id="ARBA00022729"/>
    </source>
</evidence>
<dbReference type="Proteomes" id="UP000318710">
    <property type="component" value="Unassembled WGS sequence"/>
</dbReference>
<proteinExistence type="inferred from homology"/>
<sequence length="232" mass="26548">MKYLYLFTFVFYFNYLIADEIRDPYENFNRKTFEFNEKLDENILKPITMTYSKFPPKIKIGVSNFFNNLEDVETSINQFLQGKPKKSINDLSRFLINSIIGLGGFIDVASKIGLDRHEEDFGQTLAVWGVGQGPYIMLPGLGPSTLRDTLSRPVSSFSSVTFHMTDADVNIALKTIDAIETRERLLDVESLLSGDKYSFVKDAYIQSMNYEIADGIDVQDDFIDDMEDFLID</sequence>
<accession>A0A520MXV3</accession>
<evidence type="ECO:0000313" key="4">
    <source>
        <dbReference type="Proteomes" id="UP000318710"/>
    </source>
</evidence>
<dbReference type="GO" id="GO:0120010">
    <property type="term" value="P:intermembrane phospholipid transfer"/>
    <property type="evidence" value="ECO:0007669"/>
    <property type="project" value="TreeGrafter"/>
</dbReference>
<evidence type="ECO:0000313" key="3">
    <source>
        <dbReference type="EMBL" id="RZO26055.1"/>
    </source>
</evidence>
<keyword evidence="2" id="KW-0732">Signal</keyword>
<evidence type="ECO:0000256" key="1">
    <source>
        <dbReference type="ARBA" id="ARBA00010634"/>
    </source>
</evidence>
<dbReference type="AlphaFoldDB" id="A0A520MXV3"/>
<dbReference type="Pfam" id="PF04333">
    <property type="entry name" value="MlaA"/>
    <property type="match status" value="1"/>
</dbReference>
<reference evidence="3 4" key="1">
    <citation type="submission" date="2019-02" db="EMBL/GenBank/DDBJ databases">
        <title>Prokaryotic population dynamics and viral predation in marine succession experiment using metagenomics: the confinement effect.</title>
        <authorList>
            <person name="Haro-Moreno J.M."/>
            <person name="Rodriguez-Valera F."/>
            <person name="Lopez-Perez M."/>
        </authorList>
    </citation>
    <scope>NUCLEOTIDE SEQUENCE [LARGE SCALE GENOMIC DNA]</scope>
    <source>
        <strain evidence="3">MED-G160</strain>
    </source>
</reference>
<organism evidence="3 4">
    <name type="scientific">SAR86 cluster bacterium</name>
    <dbReference type="NCBI Taxonomy" id="2030880"/>
    <lineage>
        <taxon>Bacteria</taxon>
        <taxon>Pseudomonadati</taxon>
        <taxon>Pseudomonadota</taxon>
        <taxon>Gammaproteobacteria</taxon>
        <taxon>SAR86 cluster</taxon>
    </lineage>
</organism>
<dbReference type="PANTHER" id="PTHR30035:SF3">
    <property type="entry name" value="INTERMEMBRANE PHOSPHOLIPID TRANSPORT SYSTEM LIPOPROTEIN MLAA"/>
    <property type="match status" value="1"/>
</dbReference>